<gene>
    <name evidence="1" type="ORF">RSO01_10580</name>
</gene>
<organism evidence="1 2">
    <name type="scientific">Reyranella soli</name>
    <dbReference type="NCBI Taxonomy" id="1230389"/>
    <lineage>
        <taxon>Bacteria</taxon>
        <taxon>Pseudomonadati</taxon>
        <taxon>Pseudomonadota</taxon>
        <taxon>Alphaproteobacteria</taxon>
        <taxon>Hyphomicrobiales</taxon>
        <taxon>Reyranellaceae</taxon>
        <taxon>Reyranella</taxon>
    </lineage>
</organism>
<dbReference type="Proteomes" id="UP000321058">
    <property type="component" value="Unassembled WGS sequence"/>
</dbReference>
<dbReference type="AlphaFoldDB" id="A0A512N4I3"/>
<reference evidence="1 2" key="1">
    <citation type="submission" date="2019-07" db="EMBL/GenBank/DDBJ databases">
        <title>Whole genome shotgun sequence of Reyranella soli NBRC 108950.</title>
        <authorList>
            <person name="Hosoyama A."/>
            <person name="Uohara A."/>
            <person name="Ohji S."/>
            <person name="Ichikawa N."/>
        </authorList>
    </citation>
    <scope>NUCLEOTIDE SEQUENCE [LARGE SCALE GENOMIC DNA]</scope>
    <source>
        <strain evidence="1 2">NBRC 108950</strain>
    </source>
</reference>
<keyword evidence="2" id="KW-1185">Reference proteome</keyword>
<name>A0A512N4I3_9HYPH</name>
<dbReference type="RefSeq" id="WP_147146941.1">
    <property type="nucleotide sequence ID" value="NZ_BKAJ01000018.1"/>
</dbReference>
<protein>
    <submittedName>
        <fullName evidence="1">Uncharacterized protein</fullName>
    </submittedName>
</protein>
<accession>A0A512N4I3</accession>
<evidence type="ECO:0000313" key="2">
    <source>
        <dbReference type="Proteomes" id="UP000321058"/>
    </source>
</evidence>
<evidence type="ECO:0000313" key="1">
    <source>
        <dbReference type="EMBL" id="GEP53892.1"/>
    </source>
</evidence>
<proteinExistence type="predicted"/>
<dbReference type="EMBL" id="BKAJ01000018">
    <property type="protein sequence ID" value="GEP53892.1"/>
    <property type="molecule type" value="Genomic_DNA"/>
</dbReference>
<sequence length="85" mass="9538">MELVERVLTGWNKEQAGLLRRVALAGGSCAVDECQWATLEALISAGFARMEYGERVALTDAGLARARELRFKGRPHLRLRKRRKG</sequence>
<comment type="caution">
    <text evidence="1">The sequence shown here is derived from an EMBL/GenBank/DDBJ whole genome shotgun (WGS) entry which is preliminary data.</text>
</comment>
<dbReference type="OrthoDB" id="5469761at2"/>